<comment type="caution">
    <text evidence="1">The sequence shown here is derived from an EMBL/GenBank/DDBJ whole genome shotgun (WGS) entry which is preliminary data.</text>
</comment>
<evidence type="ECO:0000313" key="1">
    <source>
        <dbReference type="EMBL" id="CAB1445753.1"/>
    </source>
</evidence>
<evidence type="ECO:0000313" key="2">
    <source>
        <dbReference type="Proteomes" id="UP001153269"/>
    </source>
</evidence>
<sequence>MWSWPAGGAQICAEVTTFKTLCSFLPAFSGNQRFCWKLRGSKQTMNHIQKNKEPRDLRIIGQSCNGTEIHIAERKISTFSKSD</sequence>
<keyword evidence="2" id="KW-1185">Reference proteome</keyword>
<reference evidence="1" key="1">
    <citation type="submission" date="2020-03" db="EMBL/GenBank/DDBJ databases">
        <authorList>
            <person name="Weist P."/>
        </authorList>
    </citation>
    <scope>NUCLEOTIDE SEQUENCE</scope>
</reference>
<dbReference type="AlphaFoldDB" id="A0A9N7YZL7"/>
<proteinExistence type="predicted"/>
<dbReference type="EMBL" id="CADEAL010003779">
    <property type="protein sequence ID" value="CAB1445753.1"/>
    <property type="molecule type" value="Genomic_DNA"/>
</dbReference>
<name>A0A9N7YZL7_PLEPL</name>
<gene>
    <name evidence="1" type="ORF">PLEPLA_LOCUS33490</name>
</gene>
<organism evidence="1 2">
    <name type="scientific">Pleuronectes platessa</name>
    <name type="common">European plaice</name>
    <dbReference type="NCBI Taxonomy" id="8262"/>
    <lineage>
        <taxon>Eukaryota</taxon>
        <taxon>Metazoa</taxon>
        <taxon>Chordata</taxon>
        <taxon>Craniata</taxon>
        <taxon>Vertebrata</taxon>
        <taxon>Euteleostomi</taxon>
        <taxon>Actinopterygii</taxon>
        <taxon>Neopterygii</taxon>
        <taxon>Teleostei</taxon>
        <taxon>Neoteleostei</taxon>
        <taxon>Acanthomorphata</taxon>
        <taxon>Carangaria</taxon>
        <taxon>Pleuronectiformes</taxon>
        <taxon>Pleuronectoidei</taxon>
        <taxon>Pleuronectidae</taxon>
        <taxon>Pleuronectes</taxon>
    </lineage>
</organism>
<accession>A0A9N7YZL7</accession>
<dbReference type="Proteomes" id="UP001153269">
    <property type="component" value="Unassembled WGS sequence"/>
</dbReference>
<protein>
    <submittedName>
        <fullName evidence="1">Uncharacterized protein</fullName>
    </submittedName>
</protein>